<dbReference type="Proteomes" id="UP000078543">
    <property type="component" value="Unassembled WGS sequence"/>
</dbReference>
<name>A0A178MZP2_9PROT</name>
<evidence type="ECO:0000313" key="2">
    <source>
        <dbReference type="EMBL" id="OAN67300.1"/>
    </source>
</evidence>
<dbReference type="STRING" id="1437059.A6A05_18370"/>
<dbReference type="EMBL" id="LWQU01000010">
    <property type="protein sequence ID" value="OAN67300.1"/>
    <property type="molecule type" value="Genomic_DNA"/>
</dbReference>
<feature type="signal peptide" evidence="1">
    <location>
        <begin position="1"/>
        <end position="22"/>
    </location>
</feature>
<comment type="caution">
    <text evidence="2">The sequence shown here is derived from an EMBL/GenBank/DDBJ whole genome shotgun (WGS) entry which is preliminary data.</text>
</comment>
<gene>
    <name evidence="2" type="ORF">A6A05_18370</name>
</gene>
<protein>
    <submittedName>
        <fullName evidence="2">Uncharacterized protein</fullName>
    </submittedName>
</protein>
<keyword evidence="3" id="KW-1185">Reference proteome</keyword>
<evidence type="ECO:0000313" key="3">
    <source>
        <dbReference type="Proteomes" id="UP000078543"/>
    </source>
</evidence>
<dbReference type="RefSeq" id="WP_068496367.1">
    <property type="nucleotide sequence ID" value="NZ_LWQU01000010.1"/>
</dbReference>
<sequence length="119" mass="12396">MRILPAIVVALGLAVAATGAGAQGAAFLSAYEDLPLAPGLTEVAGAGLSFDTPQGRIVEAMARSGAKAADILSFYAETLPQLGWSKAGEARYRRDAELLTIEARPDGRQTLVHFTISPE</sequence>
<evidence type="ECO:0000256" key="1">
    <source>
        <dbReference type="SAM" id="SignalP"/>
    </source>
</evidence>
<organism evidence="2 3">
    <name type="scientific">Magnetospirillum moscoviense</name>
    <dbReference type="NCBI Taxonomy" id="1437059"/>
    <lineage>
        <taxon>Bacteria</taxon>
        <taxon>Pseudomonadati</taxon>
        <taxon>Pseudomonadota</taxon>
        <taxon>Alphaproteobacteria</taxon>
        <taxon>Rhodospirillales</taxon>
        <taxon>Rhodospirillaceae</taxon>
        <taxon>Magnetospirillum</taxon>
    </lineage>
</organism>
<reference evidence="2 3" key="1">
    <citation type="submission" date="2016-04" db="EMBL/GenBank/DDBJ databases">
        <title>Draft genome sequence of freshwater magnetotactic bacteria Magnetospirillum marisnigri SP-1 and Magnetospirillum moscoviense BB-1.</title>
        <authorList>
            <person name="Koziaeva V."/>
            <person name="Dziuba M.V."/>
            <person name="Ivanov T.M."/>
            <person name="Kuznetsov B."/>
            <person name="Grouzdev D.S."/>
        </authorList>
    </citation>
    <scope>NUCLEOTIDE SEQUENCE [LARGE SCALE GENOMIC DNA]</scope>
    <source>
        <strain evidence="2 3">BB-1</strain>
    </source>
</reference>
<keyword evidence="1" id="KW-0732">Signal</keyword>
<proteinExistence type="predicted"/>
<accession>A0A178MZP2</accession>
<dbReference type="OrthoDB" id="14876at2"/>
<feature type="chain" id="PRO_5008092396" evidence="1">
    <location>
        <begin position="23"/>
        <end position="119"/>
    </location>
</feature>
<dbReference type="AlphaFoldDB" id="A0A178MZP2"/>